<organism evidence="1 2">
    <name type="scientific">Stephania yunnanensis</name>
    <dbReference type="NCBI Taxonomy" id="152371"/>
    <lineage>
        <taxon>Eukaryota</taxon>
        <taxon>Viridiplantae</taxon>
        <taxon>Streptophyta</taxon>
        <taxon>Embryophyta</taxon>
        <taxon>Tracheophyta</taxon>
        <taxon>Spermatophyta</taxon>
        <taxon>Magnoliopsida</taxon>
        <taxon>Ranunculales</taxon>
        <taxon>Menispermaceae</taxon>
        <taxon>Menispermoideae</taxon>
        <taxon>Cissampelideae</taxon>
        <taxon>Stephania</taxon>
    </lineage>
</organism>
<proteinExistence type="predicted"/>
<evidence type="ECO:0000313" key="2">
    <source>
        <dbReference type="Proteomes" id="UP001420932"/>
    </source>
</evidence>
<evidence type="ECO:0000313" key="1">
    <source>
        <dbReference type="EMBL" id="KAK9107358.1"/>
    </source>
</evidence>
<gene>
    <name evidence="1" type="ORF">Syun_023369</name>
</gene>
<dbReference type="InterPro" id="IPR028082">
    <property type="entry name" value="Peripla_BP_I"/>
</dbReference>
<protein>
    <submittedName>
        <fullName evidence="1">Uncharacterized protein</fullName>
    </submittedName>
</protein>
<sequence>MERRTKRWIHGVYGVALVSPLVLEENGAFQFKTHLTNQLRFATTAEAGVTGGKTARRIVDIEEFEFKIFGENHNQGVGLCGFVECQPPKVVNIAAVFSFDSVIGRSTKTAIKAAIYDINSDPSILKGIRLNTIIKNSKCSVFNGSVEDNGYLLRTDARLTHYENTTWIEADRWAWRHEPKIMSGKGLMASKAWRYGPKSMFGMNNVCELNHHQIFKLCTLSPKVTCPSIQV</sequence>
<dbReference type="EMBL" id="JBBNAF010000010">
    <property type="protein sequence ID" value="KAK9107358.1"/>
    <property type="molecule type" value="Genomic_DNA"/>
</dbReference>
<dbReference type="Gene3D" id="3.40.50.2300">
    <property type="match status" value="1"/>
</dbReference>
<reference evidence="1 2" key="1">
    <citation type="submission" date="2024-01" db="EMBL/GenBank/DDBJ databases">
        <title>Genome assemblies of Stephania.</title>
        <authorList>
            <person name="Yang L."/>
        </authorList>
    </citation>
    <scope>NUCLEOTIDE SEQUENCE [LARGE SCALE GENOMIC DNA]</scope>
    <source>
        <strain evidence="1">YNDBR</strain>
        <tissue evidence="1">Leaf</tissue>
    </source>
</reference>
<dbReference type="AlphaFoldDB" id="A0AAP0FGL0"/>
<keyword evidence="2" id="KW-1185">Reference proteome</keyword>
<dbReference type="Proteomes" id="UP001420932">
    <property type="component" value="Unassembled WGS sequence"/>
</dbReference>
<name>A0AAP0FGL0_9MAGN</name>
<dbReference type="SUPFAM" id="SSF53822">
    <property type="entry name" value="Periplasmic binding protein-like I"/>
    <property type="match status" value="1"/>
</dbReference>
<accession>A0AAP0FGL0</accession>
<comment type="caution">
    <text evidence="1">The sequence shown here is derived from an EMBL/GenBank/DDBJ whole genome shotgun (WGS) entry which is preliminary data.</text>
</comment>